<dbReference type="Proteomes" id="UP001497444">
    <property type="component" value="Chromosome 3"/>
</dbReference>
<name>A0ABP0WXP7_9BRYO</name>
<accession>A0ABP0WXP7</accession>
<protein>
    <recommendedName>
        <fullName evidence="7">Damage-control phosphatase ARMT1-like metal-binding domain-containing protein</fullName>
    </recommendedName>
</protein>
<dbReference type="InterPro" id="IPR004567">
    <property type="entry name" value="Type_II_PanK"/>
</dbReference>
<dbReference type="InterPro" id="IPR035073">
    <property type="entry name" value="At2g17340_3_helix_bundle"/>
</dbReference>
<dbReference type="InterPro" id="IPR036075">
    <property type="entry name" value="ARMT-1-like_metal-bd_sf"/>
</dbReference>
<dbReference type="Gene3D" id="1.20.1700.10">
    <property type="entry name" value="AF1104-like"/>
    <property type="match status" value="1"/>
</dbReference>
<gene>
    <name evidence="8" type="ORF">CSSPJE1EN1_LOCUS16153</name>
</gene>
<dbReference type="EMBL" id="OZ020098">
    <property type="protein sequence ID" value="CAK9270675.1"/>
    <property type="molecule type" value="Genomic_DNA"/>
</dbReference>
<dbReference type="SUPFAM" id="SSF111321">
    <property type="entry name" value="AF1104-like"/>
    <property type="match status" value="1"/>
</dbReference>
<evidence type="ECO:0000256" key="1">
    <source>
        <dbReference type="ARBA" id="ARBA00001936"/>
    </source>
</evidence>
<dbReference type="InterPro" id="IPR002791">
    <property type="entry name" value="ARMT1-like_metal-bd"/>
</dbReference>
<dbReference type="Gene3D" id="3.40.50.10880">
    <property type="entry name" value="Uncharacterised protein PF01937, DUF89, domain 3"/>
    <property type="match status" value="1"/>
</dbReference>
<reference evidence="8" key="1">
    <citation type="submission" date="2024-02" db="EMBL/GenBank/DDBJ databases">
        <authorList>
            <consortium name="ELIXIR-Norway"/>
            <consortium name="Elixir Norway"/>
        </authorList>
    </citation>
    <scope>NUCLEOTIDE SEQUENCE</scope>
</reference>
<keyword evidence="3" id="KW-0533">Nickel</keyword>
<keyword evidence="6" id="KW-0464">Manganese</keyword>
<dbReference type="Pfam" id="PF01937">
    <property type="entry name" value="ARMT1-like_dom"/>
    <property type="match status" value="1"/>
</dbReference>
<evidence type="ECO:0000256" key="6">
    <source>
        <dbReference type="ARBA" id="ARBA00023211"/>
    </source>
</evidence>
<comment type="cofactor">
    <cofactor evidence="2">
        <name>Ni(2+)</name>
        <dbReference type="ChEBI" id="CHEBI:49786"/>
    </cofactor>
</comment>
<evidence type="ECO:0000256" key="4">
    <source>
        <dbReference type="ARBA" id="ARBA00022723"/>
    </source>
</evidence>
<keyword evidence="9" id="KW-1185">Reference proteome</keyword>
<evidence type="ECO:0000313" key="8">
    <source>
        <dbReference type="EMBL" id="CAK9270675.1"/>
    </source>
</evidence>
<evidence type="ECO:0000256" key="5">
    <source>
        <dbReference type="ARBA" id="ARBA00022801"/>
    </source>
</evidence>
<feature type="domain" description="Damage-control phosphatase ARMT1-like metal-binding" evidence="7">
    <location>
        <begin position="50"/>
        <end position="363"/>
    </location>
</feature>
<dbReference type="InterPro" id="IPR016949">
    <property type="entry name" value="At2g17340"/>
</dbReference>
<proteinExistence type="predicted"/>
<dbReference type="PIRSF" id="PIRSF030210">
    <property type="entry name" value="UCP030210"/>
    <property type="match status" value="1"/>
</dbReference>
<dbReference type="PANTHER" id="PTHR12280:SF35">
    <property type="entry name" value="4'-PHOSPHOPANTETHEINE PHOSPHATASE"/>
    <property type="match status" value="1"/>
</dbReference>
<comment type="cofactor">
    <cofactor evidence="1">
        <name>Mn(2+)</name>
        <dbReference type="ChEBI" id="CHEBI:29035"/>
    </cofactor>
</comment>
<evidence type="ECO:0000259" key="7">
    <source>
        <dbReference type="Pfam" id="PF01937"/>
    </source>
</evidence>
<organism evidence="8 9">
    <name type="scientific">Sphagnum jensenii</name>
    <dbReference type="NCBI Taxonomy" id="128206"/>
    <lineage>
        <taxon>Eukaryota</taxon>
        <taxon>Viridiplantae</taxon>
        <taxon>Streptophyta</taxon>
        <taxon>Embryophyta</taxon>
        <taxon>Bryophyta</taxon>
        <taxon>Sphagnophytina</taxon>
        <taxon>Sphagnopsida</taxon>
        <taxon>Sphagnales</taxon>
        <taxon>Sphagnaceae</taxon>
        <taxon>Sphagnum</taxon>
    </lineage>
</organism>
<keyword evidence="4" id="KW-0479">Metal-binding</keyword>
<dbReference type="PANTHER" id="PTHR12280">
    <property type="entry name" value="PANTOTHENATE KINASE"/>
    <property type="match status" value="1"/>
</dbReference>
<evidence type="ECO:0000256" key="3">
    <source>
        <dbReference type="ARBA" id="ARBA00022596"/>
    </source>
</evidence>
<evidence type="ECO:0000256" key="2">
    <source>
        <dbReference type="ARBA" id="ARBA00001967"/>
    </source>
</evidence>
<evidence type="ECO:0000313" key="9">
    <source>
        <dbReference type="Proteomes" id="UP001497444"/>
    </source>
</evidence>
<sequence length="371" mass="41898">MESTAEQVQFPLLKHWADYTYRPCTIPYRFPSDPPHQATRTEVLWLELFRKSIPSFRKQAELDDTVTDAPVKAAKFALRYGEILDDIQSNPEKHGGPPDCILLCRLRDMCLREVGFYDIYRKIKDDENMKAIKLLEHVIGTADAITDEGERIEHLIKGIFSGNIFDLGAAQLAEIYSSSGMNFQDSFDKLLPRPWVIDDLDQFKQKWLRKPWKKAVIFVDNSGADVVLGILPFARELLQRGTKVVLAANDMPTINDITYEELVQVVSKIKHVSEDGKETFFGVDARQLMVVNSGSDVPVMDLSSISPELAYAAEDADLVVLEGMGRGIETNLYAQFKCDSLKIGMVKHKEVAEFLGGRLYDCVINFTEAIP</sequence>
<keyword evidence="5" id="KW-0378">Hydrolase</keyword>